<dbReference type="OrthoDB" id="9758386at2"/>
<proteinExistence type="predicted"/>
<dbReference type="GO" id="GO:0005509">
    <property type="term" value="F:calcium ion binding"/>
    <property type="evidence" value="ECO:0007669"/>
    <property type="project" value="InterPro"/>
</dbReference>
<dbReference type="SUPFAM" id="SSF49299">
    <property type="entry name" value="PKD domain"/>
    <property type="match status" value="1"/>
</dbReference>
<gene>
    <name evidence="1" type="ORF">CRENPOLYSF1_980007</name>
</gene>
<dbReference type="Proteomes" id="UP000195667">
    <property type="component" value="Unassembled WGS sequence"/>
</dbReference>
<dbReference type="SUPFAM" id="SSF49313">
    <property type="entry name" value="Cadherin-like"/>
    <property type="match status" value="1"/>
</dbReference>
<dbReference type="Pfam" id="PF05345">
    <property type="entry name" value="He_PIG"/>
    <property type="match status" value="1"/>
</dbReference>
<name>A0A1R4HK43_9GAMM</name>
<dbReference type="EMBL" id="FUKI01000179">
    <property type="protein sequence ID" value="SJM96602.1"/>
    <property type="molecule type" value="Genomic_DNA"/>
</dbReference>
<organism evidence="1 2">
    <name type="scientific">Crenothrix polyspora</name>
    <dbReference type="NCBI Taxonomy" id="360316"/>
    <lineage>
        <taxon>Bacteria</taxon>
        <taxon>Pseudomonadati</taxon>
        <taxon>Pseudomonadota</taxon>
        <taxon>Gammaproteobacteria</taxon>
        <taxon>Methylococcales</taxon>
        <taxon>Crenotrichaceae</taxon>
        <taxon>Crenothrix</taxon>
    </lineage>
</organism>
<reference evidence="2" key="1">
    <citation type="submission" date="2017-02" db="EMBL/GenBank/DDBJ databases">
        <authorList>
            <person name="Daims H."/>
        </authorList>
    </citation>
    <scope>NUCLEOTIDE SEQUENCE [LARGE SCALE GENOMIC DNA]</scope>
</reference>
<dbReference type="GO" id="GO:0016020">
    <property type="term" value="C:membrane"/>
    <property type="evidence" value="ECO:0007669"/>
    <property type="project" value="InterPro"/>
</dbReference>
<sequence length="366" mass="38952">MKNAVKSSNLKHKKLKVKEFTTIFLPILTLALTAVNSYAKPVLTKQMTVEFAQSQPRFDTKAGNFVLSGVLHNTSETMVNAPVALVVGDFSPQSSIMLLKPDGFVPDGSAYQWILKKGTFAVGAKIPFTLRFDFSNPVNKLAVSSLEALAKKALQFKPSALANVQFQYRVLQIPATNRIPIANAGTDKIAVVGTVVRLDGGASLDKDGDPLSYVWTLKSAPGSQAKLSKTTTAMTTFKPDLAGDYIASLTINDAYVQSVADAVKITVKAGGGVNHNPVITSYSPDSATATRSFSYEVTAIDADKDKLTYTLEVSPSGMSINASGGINWSVPNKPHAHIPVTVKVTDGKGGAATQDFSLHIQPCACK</sequence>
<dbReference type="Gene3D" id="2.60.40.10">
    <property type="entry name" value="Immunoglobulins"/>
    <property type="match status" value="2"/>
</dbReference>
<protein>
    <recommendedName>
        <fullName evidence="3">PKD domain-containing protein</fullName>
    </recommendedName>
</protein>
<evidence type="ECO:0000313" key="1">
    <source>
        <dbReference type="EMBL" id="SJM96602.1"/>
    </source>
</evidence>
<dbReference type="RefSeq" id="WP_087145408.1">
    <property type="nucleotide sequence ID" value="NZ_FUKI01000179.1"/>
</dbReference>
<evidence type="ECO:0000313" key="2">
    <source>
        <dbReference type="Proteomes" id="UP000195667"/>
    </source>
</evidence>
<evidence type="ECO:0008006" key="3">
    <source>
        <dbReference type="Google" id="ProtNLM"/>
    </source>
</evidence>
<keyword evidence="2" id="KW-1185">Reference proteome</keyword>
<dbReference type="InterPro" id="IPR015919">
    <property type="entry name" value="Cadherin-like_sf"/>
</dbReference>
<dbReference type="Pfam" id="PF22352">
    <property type="entry name" value="K319L-like_PKD"/>
    <property type="match status" value="1"/>
</dbReference>
<dbReference type="InterPro" id="IPR035986">
    <property type="entry name" value="PKD_dom_sf"/>
</dbReference>
<dbReference type="AlphaFoldDB" id="A0A1R4HK43"/>
<dbReference type="InterPro" id="IPR013783">
    <property type="entry name" value="Ig-like_fold"/>
</dbReference>
<accession>A0A1R4HK43</accession>